<accession>D5XE71</accession>
<dbReference type="RefSeq" id="WP_013119961.1">
    <property type="nucleotide sequence ID" value="NC_014152.1"/>
</dbReference>
<keyword evidence="4" id="KW-1185">Reference proteome</keyword>
<dbReference type="InterPro" id="IPR011990">
    <property type="entry name" value="TPR-like_helical_dom_sf"/>
</dbReference>
<feature type="region of interest" description="Disordered" evidence="2">
    <location>
        <begin position="333"/>
        <end position="352"/>
    </location>
</feature>
<proteinExistence type="predicted"/>
<feature type="repeat" description="TPR" evidence="1">
    <location>
        <begin position="182"/>
        <end position="215"/>
    </location>
</feature>
<dbReference type="HOGENOM" id="CLU_817944_0_0_9"/>
<organism evidence="3 4">
    <name type="scientific">Thermincola potens (strain JR)</name>
    <dbReference type="NCBI Taxonomy" id="635013"/>
    <lineage>
        <taxon>Bacteria</taxon>
        <taxon>Bacillati</taxon>
        <taxon>Bacillota</taxon>
        <taxon>Clostridia</taxon>
        <taxon>Eubacteriales</taxon>
        <taxon>Thermincolaceae</taxon>
        <taxon>Thermincola</taxon>
    </lineage>
</organism>
<dbReference type="AlphaFoldDB" id="D5XE71"/>
<dbReference type="SUPFAM" id="SSF48452">
    <property type="entry name" value="TPR-like"/>
    <property type="match status" value="1"/>
</dbReference>
<dbReference type="Proteomes" id="UP000002377">
    <property type="component" value="Chromosome"/>
</dbReference>
<evidence type="ECO:0000256" key="1">
    <source>
        <dbReference type="PROSITE-ProRule" id="PRU00339"/>
    </source>
</evidence>
<keyword evidence="1" id="KW-0802">TPR repeat</keyword>
<dbReference type="KEGG" id="tjr:TherJR_1078"/>
<dbReference type="PROSITE" id="PS50005">
    <property type="entry name" value="TPR"/>
    <property type="match status" value="1"/>
</dbReference>
<protein>
    <submittedName>
        <fullName evidence="3">Tetratricopeptide TPR_2 repeat protein</fullName>
    </submittedName>
</protein>
<dbReference type="OrthoDB" id="1675022at2"/>
<gene>
    <name evidence="3" type="ordered locus">TherJR_1078</name>
</gene>
<dbReference type="InterPro" id="IPR019734">
    <property type="entry name" value="TPR_rpt"/>
</dbReference>
<dbReference type="Gene3D" id="1.25.40.10">
    <property type="entry name" value="Tetratricopeptide repeat domain"/>
    <property type="match status" value="1"/>
</dbReference>
<reference evidence="3 4" key="1">
    <citation type="submission" date="2010-05" db="EMBL/GenBank/DDBJ databases">
        <title>Complete sequence of Thermincola sp. JR.</title>
        <authorList>
            <consortium name="US DOE Joint Genome Institute"/>
            <person name="Lucas S."/>
            <person name="Copeland A."/>
            <person name="Lapidus A."/>
            <person name="Cheng J.-F."/>
            <person name="Bruce D."/>
            <person name="Goodwin L."/>
            <person name="Pitluck S."/>
            <person name="Chertkov O."/>
            <person name="Detter J.C."/>
            <person name="Han C."/>
            <person name="Tapia R."/>
            <person name="Land M."/>
            <person name="Hauser L."/>
            <person name="Kyrpides N."/>
            <person name="Mikhailova N."/>
            <person name="Hazen T.C."/>
            <person name="Woyke T."/>
        </authorList>
    </citation>
    <scope>NUCLEOTIDE SEQUENCE [LARGE SCALE GENOMIC DNA]</scope>
    <source>
        <strain evidence="3 4">JR</strain>
    </source>
</reference>
<dbReference type="SMART" id="SM00028">
    <property type="entry name" value="TPR"/>
    <property type="match status" value="2"/>
</dbReference>
<evidence type="ECO:0000313" key="3">
    <source>
        <dbReference type="EMBL" id="ADG81942.1"/>
    </source>
</evidence>
<name>D5XE71_THEPJ</name>
<dbReference type="EMBL" id="CP002028">
    <property type="protein sequence ID" value="ADG81942.1"/>
    <property type="molecule type" value="Genomic_DNA"/>
</dbReference>
<dbReference type="STRING" id="635013.TherJR_1078"/>
<sequence>MAKTDNNKLGINPRLISQITGRDLAEIPVKPDISMLPGSYARKVARRINKIAMEFPENKHYLTCTICGHTARYNLGSVFFEPGAVFKDKVFDSDTSWLTNIQATGYFRCINCNSAGAWELAQKGSHSFIFGMFAGLMNNYADINGGSFQIGVIQLADGSRPRWSTDSEEYYLKKLADHPQDGYLWDRLGNCYYKGGRPDLATVAYEQSVKVDPGQLESHFSLGSILSEIDMDAEAVHHLRQVLILARRYEKLSAPALRDMLTETLHLLVMISKDEGEFLSFLHAAEEVYWREDKPVLRNPVIKIMDISIDSSDPLTLRPLAECFMGKRCRELNSDTGKSRQTKTRRRKKRKR</sequence>
<feature type="compositionally biased region" description="Basic residues" evidence="2">
    <location>
        <begin position="340"/>
        <end position="352"/>
    </location>
</feature>
<dbReference type="eggNOG" id="COG0457">
    <property type="taxonomic scope" value="Bacteria"/>
</dbReference>
<evidence type="ECO:0000256" key="2">
    <source>
        <dbReference type="SAM" id="MobiDB-lite"/>
    </source>
</evidence>
<evidence type="ECO:0000313" key="4">
    <source>
        <dbReference type="Proteomes" id="UP000002377"/>
    </source>
</evidence>